<feature type="non-terminal residue" evidence="1">
    <location>
        <position position="1"/>
    </location>
</feature>
<proteinExistence type="predicted"/>
<protein>
    <submittedName>
        <fullName evidence="1">Uncharacterized protein</fullName>
    </submittedName>
</protein>
<dbReference type="AlphaFoldDB" id="A0A5J4UI87"/>
<dbReference type="EMBL" id="SNRW01015917">
    <property type="protein sequence ID" value="KAA6369894.1"/>
    <property type="molecule type" value="Genomic_DNA"/>
</dbReference>
<feature type="non-terminal residue" evidence="1">
    <location>
        <position position="850"/>
    </location>
</feature>
<gene>
    <name evidence="1" type="ORF">EZS28_034579</name>
</gene>
<accession>A0A5J4UI87</accession>
<sequence length="850" mass="93753">ITESRQVTIRNSKFNAVKLSGRAALVLGRFVNVSIIENTNFTDIINTDGNGSALNLEIHPEFGKHTLDHVIFQSCSAKYGGAVYVDLGERQAIQSNAEFRTIQFTQCDLLNTITTGIAAVFFKDAGSVIDIIKCRFVRNTASESQTTDVYFEYEQNKDSMREERFRGSHSNSNTPKAKLNNDTTNYDYLLPDFPPDIYVSELKGSDITGDGSSDKPYRTVQYALEIAEPYSSSINIIILDGKLWENALWLRSRPITIRSDNPTALIGRQSSVESALATIGDSELTFRGLIIRDAGTSSQPLLIVDGSNAFLTIQYCEFYAQQTLGNSLIDARRGILEIANSKFNDLTLSDSAVIKIGAGLTRSSLIIIEVINVIRSQGNGSFIEYLLENAISSNHVLNQGIFIDCLVNDAFEGGAISINRGFTSSLATVNISKSEFEHNTAGFGGSIQIIGTQANLYFVNDTFADGVAHNDLLYQGFDIFIGLEVLPMMNYTYFVNCTSSSQHKRVGMRIYWIDDSYDREIVLPDQLNDIFSNEMQMNLEIGSVGYADSDDGQDDESCGTQDHPCQTMQYAFDQVTVTLGQPLVLRIIDSANITKDGLIAQSKQADLIINSARDTPANLYVNKESDTLSTSIISVSKSLTLQNLEIDFEGIDHTHIFVHLATKYSKLTLDSINVHNGQFYEHAFLVDEGASIDVINSRFDSIVSHGTGGSAIRVNLDTSSTATFTDSEFTDNVVENGYQGGALLINIKGDDIVDYSTIGTIVTFDEVYFSNNRILQSVSYPNPECNTYPSDQYQQSMFINLQGGNFAKAYINRLINLSGINRISIDIGHNSCFVHQYAGCDLIDPNIDLS</sequence>
<organism evidence="1 2">
    <name type="scientific">Streblomastix strix</name>
    <dbReference type="NCBI Taxonomy" id="222440"/>
    <lineage>
        <taxon>Eukaryota</taxon>
        <taxon>Metamonada</taxon>
        <taxon>Preaxostyla</taxon>
        <taxon>Oxymonadida</taxon>
        <taxon>Streblomastigidae</taxon>
        <taxon>Streblomastix</taxon>
    </lineage>
</organism>
<dbReference type="InterPro" id="IPR011050">
    <property type="entry name" value="Pectin_lyase_fold/virulence"/>
</dbReference>
<dbReference type="SUPFAM" id="SSF51126">
    <property type="entry name" value="Pectin lyase-like"/>
    <property type="match status" value="2"/>
</dbReference>
<dbReference type="Proteomes" id="UP000324800">
    <property type="component" value="Unassembled WGS sequence"/>
</dbReference>
<dbReference type="OrthoDB" id="1931232at2759"/>
<comment type="caution">
    <text evidence="1">The sequence shown here is derived from an EMBL/GenBank/DDBJ whole genome shotgun (WGS) entry which is preliminary data.</text>
</comment>
<evidence type="ECO:0000313" key="1">
    <source>
        <dbReference type="EMBL" id="KAA6369894.1"/>
    </source>
</evidence>
<name>A0A5J4UI87_9EUKA</name>
<evidence type="ECO:0000313" key="2">
    <source>
        <dbReference type="Proteomes" id="UP000324800"/>
    </source>
</evidence>
<dbReference type="Gene3D" id="3.30.1910.20">
    <property type="entry name" value="asparaginyl-tRNA synthetase, N-terminal domain"/>
    <property type="match status" value="1"/>
</dbReference>
<reference evidence="1 2" key="1">
    <citation type="submission" date="2019-03" db="EMBL/GenBank/DDBJ databases">
        <title>Single cell metagenomics reveals metabolic interactions within the superorganism composed of flagellate Streblomastix strix and complex community of Bacteroidetes bacteria on its surface.</title>
        <authorList>
            <person name="Treitli S.C."/>
            <person name="Kolisko M."/>
            <person name="Husnik F."/>
            <person name="Keeling P."/>
            <person name="Hampl V."/>
        </authorList>
    </citation>
    <scope>NUCLEOTIDE SEQUENCE [LARGE SCALE GENOMIC DNA]</scope>
    <source>
        <strain evidence="1">ST1C</strain>
    </source>
</reference>